<comment type="function">
    <text evidence="11 14">The main replicative DNA helicase, it participates in initiation and elongation during chromosome replication. Travels ahead of the DNA replisome, separating dsDNA into templates for DNA synthesis. A processive ATP-dependent 5'-3' DNA helicase it has DNA-dependent ATPase activity.</text>
</comment>
<evidence type="ECO:0000313" key="18">
    <source>
        <dbReference type="Proteomes" id="UP000199423"/>
    </source>
</evidence>
<dbReference type="InterPro" id="IPR007693">
    <property type="entry name" value="DNA_helicase_DnaB-like_N"/>
</dbReference>
<dbReference type="GO" id="GO:0005524">
    <property type="term" value="F:ATP binding"/>
    <property type="evidence" value="ECO:0007669"/>
    <property type="project" value="UniProtKB-UniRule"/>
</dbReference>
<evidence type="ECO:0000256" key="8">
    <source>
        <dbReference type="ARBA" id="ARBA00022840"/>
    </source>
</evidence>
<dbReference type="EC" id="5.6.2.3" evidence="13 14"/>
<keyword evidence="3 14" id="KW-0639">Primosome</keyword>
<dbReference type="PANTHER" id="PTHR30153">
    <property type="entry name" value="REPLICATIVE DNA HELICASE DNAB"/>
    <property type="match status" value="1"/>
</dbReference>
<feature type="domain" description="GST N-terminal" evidence="15">
    <location>
        <begin position="284"/>
        <end position="367"/>
    </location>
</feature>
<dbReference type="AlphaFoldDB" id="A0A1I7NWA2"/>
<keyword evidence="7 14" id="KW-0347">Helicase</keyword>
<keyword evidence="4 14" id="KW-0235">DNA replication</keyword>
<protein>
    <recommendedName>
        <fullName evidence="13 14">Replicative DNA helicase</fullName>
        <ecNumber evidence="13 14">5.6.2.3</ecNumber>
    </recommendedName>
</protein>
<evidence type="ECO:0000259" key="16">
    <source>
        <dbReference type="PROSITE" id="PS51199"/>
    </source>
</evidence>
<dbReference type="GO" id="GO:0006269">
    <property type="term" value="P:DNA replication, synthesis of primer"/>
    <property type="evidence" value="ECO:0007669"/>
    <property type="project" value="UniProtKB-UniRule"/>
</dbReference>
<dbReference type="Pfam" id="PF00772">
    <property type="entry name" value="DnaB"/>
    <property type="match status" value="1"/>
</dbReference>
<keyword evidence="5 14" id="KW-0547">Nucleotide-binding</keyword>
<dbReference type="GO" id="GO:0043139">
    <property type="term" value="F:5'-3' DNA helicase activity"/>
    <property type="evidence" value="ECO:0007669"/>
    <property type="project" value="UniProtKB-EC"/>
</dbReference>
<evidence type="ECO:0000256" key="3">
    <source>
        <dbReference type="ARBA" id="ARBA00022515"/>
    </source>
</evidence>
<dbReference type="InterPro" id="IPR016136">
    <property type="entry name" value="DNA_helicase_N/primase_C"/>
</dbReference>
<reference evidence="18" key="1">
    <citation type="submission" date="2016-10" db="EMBL/GenBank/DDBJ databases">
        <authorList>
            <person name="Varghese N."/>
            <person name="Submissions S."/>
        </authorList>
    </citation>
    <scope>NUCLEOTIDE SEQUENCE [LARGE SCALE GENOMIC DNA]</scope>
    <source>
        <strain evidence="18">DSM 1565</strain>
    </source>
</reference>
<gene>
    <name evidence="17" type="ORF">SAMN04488557_3983</name>
</gene>
<keyword evidence="18" id="KW-1185">Reference proteome</keyword>
<evidence type="ECO:0000256" key="6">
    <source>
        <dbReference type="ARBA" id="ARBA00022801"/>
    </source>
</evidence>
<evidence type="ECO:0000256" key="1">
    <source>
        <dbReference type="ARBA" id="ARBA00008428"/>
    </source>
</evidence>
<dbReference type="PROSITE" id="PS51199">
    <property type="entry name" value="SF4_HELICASE"/>
    <property type="match status" value="1"/>
</dbReference>
<dbReference type="InterPro" id="IPR007694">
    <property type="entry name" value="DNA_helicase_DnaB-like_C"/>
</dbReference>
<evidence type="ECO:0000256" key="9">
    <source>
        <dbReference type="ARBA" id="ARBA00023125"/>
    </source>
</evidence>
<evidence type="ECO:0000256" key="14">
    <source>
        <dbReference type="RuleBase" id="RU362085"/>
    </source>
</evidence>
<dbReference type="CDD" id="cd00984">
    <property type="entry name" value="DnaB_C"/>
    <property type="match status" value="1"/>
</dbReference>
<dbReference type="FunFam" id="3.40.50.300:FF:000076">
    <property type="entry name" value="Replicative DNA helicase"/>
    <property type="match status" value="1"/>
</dbReference>
<dbReference type="PANTHER" id="PTHR30153:SF2">
    <property type="entry name" value="REPLICATIVE DNA HELICASE"/>
    <property type="match status" value="1"/>
</dbReference>
<organism evidence="17 18">
    <name type="scientific">Hyphomicrobium facile</name>
    <dbReference type="NCBI Taxonomy" id="51670"/>
    <lineage>
        <taxon>Bacteria</taxon>
        <taxon>Pseudomonadati</taxon>
        <taxon>Pseudomonadota</taxon>
        <taxon>Alphaproteobacteria</taxon>
        <taxon>Hyphomicrobiales</taxon>
        <taxon>Hyphomicrobiaceae</taxon>
        <taxon>Hyphomicrobium</taxon>
    </lineage>
</organism>
<dbReference type="GO" id="GO:0042802">
    <property type="term" value="F:identical protein binding"/>
    <property type="evidence" value="ECO:0007669"/>
    <property type="project" value="UniProtKB-ARBA"/>
</dbReference>
<dbReference type="InterPro" id="IPR003593">
    <property type="entry name" value="AAA+_ATPase"/>
</dbReference>
<keyword evidence="6 14" id="KW-0378">Hydrolase</keyword>
<evidence type="ECO:0000256" key="4">
    <source>
        <dbReference type="ARBA" id="ARBA00022705"/>
    </source>
</evidence>
<comment type="subunit">
    <text evidence="2">Homohexamer.</text>
</comment>
<dbReference type="EMBL" id="FPCH01000005">
    <property type="protein sequence ID" value="SFV38960.1"/>
    <property type="molecule type" value="Genomic_DNA"/>
</dbReference>
<evidence type="ECO:0000256" key="2">
    <source>
        <dbReference type="ARBA" id="ARBA00011643"/>
    </source>
</evidence>
<dbReference type="STRING" id="51670.SAMN04488557_3983"/>
<dbReference type="Pfam" id="PF03796">
    <property type="entry name" value="DnaB_C"/>
    <property type="match status" value="1"/>
</dbReference>
<dbReference type="NCBIfam" id="TIGR00665">
    <property type="entry name" value="DnaB"/>
    <property type="match status" value="1"/>
</dbReference>
<evidence type="ECO:0000259" key="15">
    <source>
        <dbReference type="PROSITE" id="PS50404"/>
    </source>
</evidence>
<dbReference type="Gene3D" id="1.10.860.10">
    <property type="entry name" value="DNAb Helicase, Chain A"/>
    <property type="match status" value="1"/>
</dbReference>
<evidence type="ECO:0000256" key="7">
    <source>
        <dbReference type="ARBA" id="ARBA00022806"/>
    </source>
</evidence>
<dbReference type="SMART" id="SM00382">
    <property type="entry name" value="AAA"/>
    <property type="match status" value="1"/>
</dbReference>
<name>A0A1I7NWA2_9HYPH</name>
<comment type="similarity">
    <text evidence="1 14">Belongs to the helicase family. DnaB subfamily.</text>
</comment>
<evidence type="ECO:0000256" key="13">
    <source>
        <dbReference type="NCBIfam" id="TIGR00665"/>
    </source>
</evidence>
<dbReference type="SUPFAM" id="SSF52540">
    <property type="entry name" value="P-loop containing nucleoside triphosphate hydrolases"/>
    <property type="match status" value="1"/>
</dbReference>
<dbReference type="PROSITE" id="PS50404">
    <property type="entry name" value="GST_NTER"/>
    <property type="match status" value="1"/>
</dbReference>
<dbReference type="GO" id="GO:0005829">
    <property type="term" value="C:cytosol"/>
    <property type="evidence" value="ECO:0007669"/>
    <property type="project" value="TreeGrafter"/>
</dbReference>
<feature type="domain" description="SF4 helicase" evidence="16">
    <location>
        <begin position="216"/>
        <end position="514"/>
    </location>
</feature>
<dbReference type="InterPro" id="IPR004045">
    <property type="entry name" value="Glutathione_S-Trfase_N"/>
</dbReference>
<dbReference type="InterPro" id="IPR036185">
    <property type="entry name" value="DNA_heli_DnaB-like_N_sf"/>
</dbReference>
<proteinExistence type="inferred from homology"/>
<keyword evidence="10" id="KW-0413">Isomerase</keyword>
<keyword evidence="8 14" id="KW-0067">ATP-binding</keyword>
<accession>A0A1I7NWA2</accession>
<dbReference type="Proteomes" id="UP000199423">
    <property type="component" value="Unassembled WGS sequence"/>
</dbReference>
<sequence length="519" mass="57199">MSPPRECDAESAKPPRMANPAFLNTEKLKQVSSADEALTFRQPPHNLEAEQALLGAILVNNEALDRVSGFLSPEHFFDPLHGRIYETLATLIHAGKTATPITVKTFFENVEPIDANMTVPQYLGRLAANATTIINAAEYGRTIYDLSTRRSLIIIGEDLVNTAYDSAVDHPPRSQIEEAESRLYSLAEQNKYGKGFESFKSALITAVEMANSAFQRAGHLSGASTGLSDLDNKLGGLQRSDLIILAGRPSMGKTALVTNIAYNVAKAYRGERQADGTMKTMDGGVVGFFSLEMSSEQLATRILAEQAEISSEKIRRGMIDENEFRKLSEVASEMSRIPLFIDQTGGITIAQLSARARKLKRQHGLDLLVVDYLQLLAGSKASSSANRVQEITEITTGLKALAKELVVPIIALSQLSRQVEQREDKRPQLSDLRESGSIEQDADVVMFVFREEYYVERTKPAEGTPEFADWMTKMSMVSGKAEVIIGKQRHGPVGTVELAFEGQYTRFGNLARDYMVPER</sequence>
<dbReference type="InterPro" id="IPR007692">
    <property type="entry name" value="DNA_helicase_DnaB"/>
</dbReference>
<dbReference type="NCBIfam" id="NF006606">
    <property type="entry name" value="PRK09165.1"/>
    <property type="match status" value="1"/>
</dbReference>
<evidence type="ECO:0000256" key="10">
    <source>
        <dbReference type="ARBA" id="ARBA00023235"/>
    </source>
</evidence>
<dbReference type="Gene3D" id="3.40.50.300">
    <property type="entry name" value="P-loop containing nucleotide triphosphate hydrolases"/>
    <property type="match status" value="1"/>
</dbReference>
<dbReference type="SUPFAM" id="SSF48024">
    <property type="entry name" value="N-terminal domain of DnaB helicase"/>
    <property type="match status" value="1"/>
</dbReference>
<comment type="catalytic activity">
    <reaction evidence="12 14">
        <text>ATP + H2O = ADP + phosphate + H(+)</text>
        <dbReference type="Rhea" id="RHEA:13065"/>
        <dbReference type="ChEBI" id="CHEBI:15377"/>
        <dbReference type="ChEBI" id="CHEBI:15378"/>
        <dbReference type="ChEBI" id="CHEBI:30616"/>
        <dbReference type="ChEBI" id="CHEBI:43474"/>
        <dbReference type="ChEBI" id="CHEBI:456216"/>
        <dbReference type="EC" id="5.6.2.3"/>
    </reaction>
</comment>
<dbReference type="GO" id="GO:0016887">
    <property type="term" value="F:ATP hydrolysis activity"/>
    <property type="evidence" value="ECO:0007669"/>
    <property type="project" value="RHEA"/>
</dbReference>
<evidence type="ECO:0000313" key="17">
    <source>
        <dbReference type="EMBL" id="SFV38960.1"/>
    </source>
</evidence>
<evidence type="ECO:0000256" key="5">
    <source>
        <dbReference type="ARBA" id="ARBA00022741"/>
    </source>
</evidence>
<keyword evidence="9 14" id="KW-0238">DNA-binding</keyword>
<dbReference type="GO" id="GO:0003677">
    <property type="term" value="F:DNA binding"/>
    <property type="evidence" value="ECO:0007669"/>
    <property type="project" value="UniProtKB-UniRule"/>
</dbReference>
<dbReference type="GO" id="GO:1990077">
    <property type="term" value="C:primosome complex"/>
    <property type="evidence" value="ECO:0007669"/>
    <property type="project" value="UniProtKB-UniRule"/>
</dbReference>
<dbReference type="InterPro" id="IPR027417">
    <property type="entry name" value="P-loop_NTPase"/>
</dbReference>
<evidence type="ECO:0000256" key="12">
    <source>
        <dbReference type="ARBA" id="ARBA00048954"/>
    </source>
</evidence>
<evidence type="ECO:0000256" key="11">
    <source>
        <dbReference type="ARBA" id="ARBA00044932"/>
    </source>
</evidence>